<organism evidence="2 3">
    <name type="scientific">Pandoraea vervacti</name>
    <dbReference type="NCBI Taxonomy" id="656178"/>
    <lineage>
        <taxon>Bacteria</taxon>
        <taxon>Pseudomonadati</taxon>
        <taxon>Pseudomonadota</taxon>
        <taxon>Betaproteobacteria</taxon>
        <taxon>Burkholderiales</taxon>
        <taxon>Burkholderiaceae</taxon>
        <taxon>Pandoraea</taxon>
    </lineage>
</organism>
<accession>A0ABN4FNL3</accession>
<protein>
    <submittedName>
        <fullName evidence="2">Uncharacterized protein</fullName>
    </submittedName>
</protein>
<feature type="compositionally biased region" description="Basic and acidic residues" evidence="1">
    <location>
        <begin position="36"/>
        <end position="49"/>
    </location>
</feature>
<gene>
    <name evidence="2" type="ORF">UC34_09010</name>
</gene>
<dbReference type="EMBL" id="CP010897">
    <property type="protein sequence ID" value="AJP57105.1"/>
    <property type="molecule type" value="Genomic_DNA"/>
</dbReference>
<dbReference type="Proteomes" id="UP000035085">
    <property type="component" value="Chromosome"/>
</dbReference>
<sequence>MQYAECTVDIDVIPQAAVPHFEAPLFPRPRIAPPMRAHDAQHRYPRQDSARCRCTLSARREPGK</sequence>
<proteinExistence type="predicted"/>
<feature type="region of interest" description="Disordered" evidence="1">
    <location>
        <begin position="29"/>
        <end position="49"/>
    </location>
</feature>
<reference evidence="3" key="1">
    <citation type="submission" date="2015-02" db="EMBL/GenBank/DDBJ databases">
        <title>Complete Genome Sequencing of Pandoraea vervacti NS15 sp. nov.</title>
        <authorList>
            <person name="Chan K.-G."/>
        </authorList>
    </citation>
    <scope>NUCLEOTIDE SEQUENCE [LARGE SCALE GENOMIC DNA]</scope>
    <source>
        <strain evidence="3">NS15</strain>
    </source>
</reference>
<keyword evidence="3" id="KW-1185">Reference proteome</keyword>
<name>A0ABN4FNL3_9BURK</name>
<evidence type="ECO:0000256" key="1">
    <source>
        <dbReference type="SAM" id="MobiDB-lite"/>
    </source>
</evidence>
<evidence type="ECO:0000313" key="2">
    <source>
        <dbReference type="EMBL" id="AJP57105.1"/>
    </source>
</evidence>
<evidence type="ECO:0000313" key="3">
    <source>
        <dbReference type="Proteomes" id="UP000035085"/>
    </source>
</evidence>